<dbReference type="FunFam" id="3.10.20.90:FF:000154">
    <property type="entry name" value="Large proline-rich protein BAG6"/>
    <property type="match status" value="1"/>
</dbReference>
<feature type="region of interest" description="Disordered" evidence="1">
    <location>
        <begin position="1"/>
        <end position="22"/>
    </location>
</feature>
<dbReference type="CDD" id="cd17039">
    <property type="entry name" value="Ubl_ubiquitin_like"/>
    <property type="match status" value="1"/>
</dbReference>
<accession>A0A7C9AT43</accession>
<dbReference type="GO" id="GO:0051787">
    <property type="term" value="F:misfolded protein binding"/>
    <property type="evidence" value="ECO:0007669"/>
    <property type="project" value="TreeGrafter"/>
</dbReference>
<feature type="compositionally biased region" description="Polar residues" evidence="1">
    <location>
        <begin position="637"/>
        <end position="662"/>
    </location>
</feature>
<feature type="region of interest" description="Disordered" evidence="1">
    <location>
        <begin position="535"/>
        <end position="662"/>
    </location>
</feature>
<feature type="compositionally biased region" description="Polar residues" evidence="1">
    <location>
        <begin position="96"/>
        <end position="111"/>
    </location>
</feature>
<dbReference type="Pfam" id="PF00240">
    <property type="entry name" value="ubiquitin"/>
    <property type="match status" value="1"/>
</dbReference>
<protein>
    <recommendedName>
        <fullName evidence="2">Ubiquitin-like domain-containing protein</fullName>
    </recommendedName>
</protein>
<feature type="domain" description="Ubiquitin-like" evidence="2">
    <location>
        <begin position="24"/>
        <end position="99"/>
    </location>
</feature>
<feature type="region of interest" description="Disordered" evidence="1">
    <location>
        <begin position="491"/>
        <end position="510"/>
    </location>
</feature>
<name>A0A7C9AT43_OPUST</name>
<dbReference type="Gene3D" id="3.10.20.90">
    <property type="entry name" value="Phosphatidylinositol 3-kinase Catalytic Subunit, Chain A, domain 1"/>
    <property type="match status" value="1"/>
</dbReference>
<dbReference type="InterPro" id="IPR019954">
    <property type="entry name" value="Ubiquitin_CS"/>
</dbReference>
<dbReference type="InterPro" id="IPR019956">
    <property type="entry name" value="Ubiquitin_dom"/>
</dbReference>
<dbReference type="EMBL" id="GISG01258578">
    <property type="protein sequence ID" value="MBA4673295.1"/>
    <property type="molecule type" value="Transcribed_RNA"/>
</dbReference>
<feature type="region of interest" description="Disordered" evidence="1">
    <location>
        <begin position="96"/>
        <end position="130"/>
    </location>
</feature>
<organism evidence="3">
    <name type="scientific">Opuntia streptacantha</name>
    <name type="common">Prickly pear cactus</name>
    <name type="synonym">Opuntia cardona</name>
    <dbReference type="NCBI Taxonomy" id="393608"/>
    <lineage>
        <taxon>Eukaryota</taxon>
        <taxon>Viridiplantae</taxon>
        <taxon>Streptophyta</taxon>
        <taxon>Embryophyta</taxon>
        <taxon>Tracheophyta</taxon>
        <taxon>Spermatophyta</taxon>
        <taxon>Magnoliopsida</taxon>
        <taxon>eudicotyledons</taxon>
        <taxon>Gunneridae</taxon>
        <taxon>Pentapetalae</taxon>
        <taxon>Caryophyllales</taxon>
        <taxon>Cactineae</taxon>
        <taxon>Cactaceae</taxon>
        <taxon>Opuntioideae</taxon>
        <taxon>Opuntia</taxon>
    </lineage>
</organism>
<proteinExistence type="predicted"/>
<dbReference type="GO" id="GO:0036503">
    <property type="term" value="P:ERAD pathway"/>
    <property type="evidence" value="ECO:0007669"/>
    <property type="project" value="TreeGrafter"/>
</dbReference>
<dbReference type="AlphaFoldDB" id="A0A7C9AT43"/>
<feature type="compositionally biased region" description="Low complexity" evidence="1">
    <location>
        <begin position="9"/>
        <end position="18"/>
    </location>
</feature>
<evidence type="ECO:0000313" key="3">
    <source>
        <dbReference type="EMBL" id="MBA4673295.1"/>
    </source>
</evidence>
<evidence type="ECO:0000256" key="1">
    <source>
        <dbReference type="SAM" id="MobiDB-lite"/>
    </source>
</evidence>
<dbReference type="PROSITE" id="PS00299">
    <property type="entry name" value="UBIQUITIN_1"/>
    <property type="match status" value="1"/>
</dbReference>
<sequence>MAEQHPTEGAGSSGASGSNSDSTVELNIKTLDSQIYKFHVDKNMPVSSFKGKIADQIGVPVSQQRLIFRGKVLKDDHLLSEYHVENGDTLHLVERQPTQPQTSSATGSADLSGNGGVQGNDGSAGAPRGRIGQISHSVVLGTLNVGDQGEGVVSDLTRVIGAVLNSLGVGSQATTNAAVVSQTAAPSNSSGPQGSDTEQGRGNTGGQSQASNQSQFGQPFLSQPFIPFTVAAVPPPTLNMPIPDSLNTMSEFMTHMEGVLSQNGYLSTPPDSAADQPATELPSNARGLPTPEALSTVLRHAQRLLGGHAVAALSHIAGRLEQDGGSTDESVRSQIQTDSVQVGLAMQHLGALLLELGRTILTLRMGRSPGEAVVNAGPAVYISPSGPNPIMVQPFPHQTSSLFTAASVSPPNTANVGSVGIIGNTPRNINIHIHAGTSLAPIVSAVGARAAAGDGAQGERSGATMGDPGANRAFPGRNVIAAAVPSRATITVSPLPNTSQPVGGVSTSQSSDAASLSSAIAEVNSRIRNLLGNMHTENQTPGQQENQSVPSSSASDGGSGEGTEPHRLSTPEPNVQEKQTERQENTSRHLGGEVAETSECNVNEGQKSCEVEDKSSGVSDVPLGLGGGLQPKRRSRQSITQSKSGEGGTFNSTGQSQLAGASGQEVLQTLASLSATGRMGSNDEALRQSGQGLGQGVVSTRGLDGQPDVTGMMSQVLQSPALNGLLSGVAQQTGVGSPDALRNMLQQFTQSPAMRNTLNNLVQQVDTEEIRDMFAGAGIGQDGGLDFSRVIQQMMPVVSQVLGGGPVRNERPQNVVPSQLLQFDDRSLGERNRTMGEISQNDLHEVADRIALRGPSRDIFSAVVQNAAEHSETAERELVDGLCSNEDLADEFLEMLRRDLCRRLEGGSGSAGTS</sequence>
<evidence type="ECO:0000259" key="2">
    <source>
        <dbReference type="PROSITE" id="PS50053"/>
    </source>
</evidence>
<dbReference type="SMART" id="SM00213">
    <property type="entry name" value="UBQ"/>
    <property type="match status" value="1"/>
</dbReference>
<dbReference type="GO" id="GO:0031593">
    <property type="term" value="F:polyubiquitin modification-dependent protein binding"/>
    <property type="evidence" value="ECO:0007669"/>
    <property type="project" value="TreeGrafter"/>
</dbReference>
<feature type="compositionally biased region" description="Polar residues" evidence="1">
    <location>
        <begin position="491"/>
        <end position="501"/>
    </location>
</feature>
<reference evidence="3" key="2">
    <citation type="submission" date="2020-07" db="EMBL/GenBank/DDBJ databases">
        <authorList>
            <person name="Vera ALvarez R."/>
            <person name="Arias-Moreno D.M."/>
            <person name="Jimenez-Jacinto V."/>
            <person name="Jimenez-Bremont J.F."/>
            <person name="Swaminathan K."/>
            <person name="Moose S.P."/>
            <person name="Guerrero-Gonzalez M.L."/>
            <person name="Marino-Ramirez L."/>
            <person name="Landsman D."/>
            <person name="Rodriguez-Kessler M."/>
            <person name="Delgado-Sanchez P."/>
        </authorList>
    </citation>
    <scope>NUCLEOTIDE SEQUENCE</scope>
    <source>
        <tissue evidence="3">Cladode</tissue>
    </source>
</reference>
<dbReference type="PROSITE" id="PS50053">
    <property type="entry name" value="UBIQUITIN_2"/>
    <property type="match status" value="1"/>
</dbReference>
<feature type="compositionally biased region" description="Polar residues" evidence="1">
    <location>
        <begin position="535"/>
        <end position="547"/>
    </location>
</feature>
<dbReference type="GO" id="GO:0071818">
    <property type="term" value="C:BAT3 complex"/>
    <property type="evidence" value="ECO:0007669"/>
    <property type="project" value="TreeGrafter"/>
</dbReference>
<feature type="region of interest" description="Disordered" evidence="1">
    <location>
        <begin position="269"/>
        <end position="288"/>
    </location>
</feature>
<dbReference type="SUPFAM" id="SSF54236">
    <property type="entry name" value="Ubiquitin-like"/>
    <property type="match status" value="1"/>
</dbReference>
<dbReference type="PRINTS" id="PR00348">
    <property type="entry name" value="UBIQUITIN"/>
</dbReference>
<reference evidence="3" key="1">
    <citation type="journal article" date="2013" name="J. Plant Res.">
        <title>Effect of fungi and light on seed germination of three Opuntia species from semiarid lands of central Mexico.</title>
        <authorList>
            <person name="Delgado-Sanchez P."/>
            <person name="Jimenez-Bremont J.F."/>
            <person name="Guerrero-Gonzalez Mde L."/>
            <person name="Flores J."/>
        </authorList>
    </citation>
    <scope>NUCLEOTIDE SEQUENCE</scope>
    <source>
        <tissue evidence="3">Cladode</tissue>
    </source>
</reference>
<dbReference type="InterPro" id="IPR000626">
    <property type="entry name" value="Ubiquitin-like_dom"/>
</dbReference>
<feature type="region of interest" description="Disordered" evidence="1">
    <location>
        <begin position="180"/>
        <end position="218"/>
    </location>
</feature>
<dbReference type="PANTHER" id="PTHR15204:SF5">
    <property type="entry name" value="LARGE PROLINE-RICH PROTEIN BAG6 ISOFORM X1"/>
    <property type="match status" value="1"/>
</dbReference>
<feature type="compositionally biased region" description="Basic and acidic residues" evidence="1">
    <location>
        <begin position="578"/>
        <end position="591"/>
    </location>
</feature>
<dbReference type="InterPro" id="IPR029071">
    <property type="entry name" value="Ubiquitin-like_domsf"/>
</dbReference>
<dbReference type="PANTHER" id="PTHR15204">
    <property type="entry name" value="LARGE PROLINE-RICH PROTEIN BAG6"/>
    <property type="match status" value="1"/>
</dbReference>